<dbReference type="InterPro" id="IPR005218">
    <property type="entry name" value="Diacylglycerol/lipid_kinase"/>
</dbReference>
<dbReference type="RefSeq" id="WP_385940271.1">
    <property type="nucleotide sequence ID" value="NZ_JBHSOZ010000003.1"/>
</dbReference>
<evidence type="ECO:0000259" key="11">
    <source>
        <dbReference type="PROSITE" id="PS50146"/>
    </source>
</evidence>
<keyword evidence="4" id="KW-0479">Metal-binding</keyword>
<evidence type="ECO:0000256" key="9">
    <source>
        <dbReference type="ARBA" id="ARBA00023209"/>
    </source>
</evidence>
<dbReference type="InterPro" id="IPR050187">
    <property type="entry name" value="Lipid_Phosphate_FormReg"/>
</dbReference>
<proteinExistence type="inferred from homology"/>
<dbReference type="NCBIfam" id="TIGR00147">
    <property type="entry name" value="YegS/Rv2252/BmrU family lipid kinase"/>
    <property type="match status" value="1"/>
</dbReference>
<evidence type="ECO:0000256" key="4">
    <source>
        <dbReference type="ARBA" id="ARBA00022723"/>
    </source>
</evidence>
<evidence type="ECO:0000256" key="1">
    <source>
        <dbReference type="ARBA" id="ARBA00001946"/>
    </source>
</evidence>
<evidence type="ECO:0000256" key="8">
    <source>
        <dbReference type="ARBA" id="ARBA00023098"/>
    </source>
</evidence>
<evidence type="ECO:0000256" key="10">
    <source>
        <dbReference type="ARBA" id="ARBA00023264"/>
    </source>
</evidence>
<comment type="cofactor">
    <cofactor evidence="1">
        <name>Mg(2+)</name>
        <dbReference type="ChEBI" id="CHEBI:18420"/>
    </cofactor>
</comment>
<comment type="similarity">
    <text evidence="2">Belongs to the diacylglycerol/lipid kinase family.</text>
</comment>
<keyword evidence="5" id="KW-0547">Nucleotide-binding</keyword>
<dbReference type="Proteomes" id="UP001596142">
    <property type="component" value="Unassembled WGS sequence"/>
</dbReference>
<keyword evidence="8" id="KW-0443">Lipid metabolism</keyword>
<feature type="domain" description="DAGKc" evidence="11">
    <location>
        <begin position="3"/>
        <end position="135"/>
    </location>
</feature>
<protein>
    <submittedName>
        <fullName evidence="12">Diacylglycerol/lipid kinase family protein</fullName>
        <ecNumber evidence="12">2.7.1.-</ecNumber>
    </submittedName>
</protein>
<name>A0ABW0YKG0_9BACI</name>
<dbReference type="GO" id="GO:0016301">
    <property type="term" value="F:kinase activity"/>
    <property type="evidence" value="ECO:0007669"/>
    <property type="project" value="UniProtKB-KW"/>
</dbReference>
<keyword evidence="12" id="KW-0808">Transferase</keyword>
<comment type="caution">
    <text evidence="12">The sequence shown here is derived from an EMBL/GenBank/DDBJ whole genome shotgun (WGS) entry which is preliminary data.</text>
</comment>
<evidence type="ECO:0000313" key="13">
    <source>
        <dbReference type="Proteomes" id="UP001596142"/>
    </source>
</evidence>
<gene>
    <name evidence="12" type="ORF">ACFPU1_09085</name>
</gene>
<keyword evidence="6" id="KW-0067">ATP-binding</keyword>
<keyword evidence="9" id="KW-0594">Phospholipid biosynthesis</keyword>
<keyword evidence="12" id="KW-0418">Kinase</keyword>
<organism evidence="12 13">
    <name type="scientific">Thalassorhabdus alkalitolerans</name>
    <dbReference type="NCBI Taxonomy" id="2282697"/>
    <lineage>
        <taxon>Bacteria</taxon>
        <taxon>Bacillati</taxon>
        <taxon>Bacillota</taxon>
        <taxon>Bacilli</taxon>
        <taxon>Bacillales</taxon>
        <taxon>Bacillaceae</taxon>
        <taxon>Thalassorhabdus</taxon>
    </lineage>
</organism>
<reference evidence="13" key="1">
    <citation type="journal article" date="2019" name="Int. J. Syst. Evol. Microbiol.">
        <title>The Global Catalogue of Microorganisms (GCM) 10K type strain sequencing project: providing services to taxonomists for standard genome sequencing and annotation.</title>
        <authorList>
            <consortium name="The Broad Institute Genomics Platform"/>
            <consortium name="The Broad Institute Genome Sequencing Center for Infectious Disease"/>
            <person name="Wu L."/>
            <person name="Ma J."/>
        </authorList>
    </citation>
    <scope>NUCLEOTIDE SEQUENCE [LARGE SCALE GENOMIC DNA]</scope>
    <source>
        <strain evidence="13">CECT 7184</strain>
    </source>
</reference>
<keyword evidence="13" id="KW-1185">Reference proteome</keyword>
<dbReference type="Gene3D" id="2.60.200.40">
    <property type="match status" value="1"/>
</dbReference>
<dbReference type="Gene3D" id="3.40.50.10330">
    <property type="entry name" value="Probable inorganic polyphosphate/atp-NAD kinase, domain 1"/>
    <property type="match status" value="1"/>
</dbReference>
<keyword evidence="10" id="KW-1208">Phospholipid metabolism</keyword>
<dbReference type="SUPFAM" id="SSF111331">
    <property type="entry name" value="NAD kinase/diacylglycerol kinase-like"/>
    <property type="match status" value="1"/>
</dbReference>
<dbReference type="PANTHER" id="PTHR12358">
    <property type="entry name" value="SPHINGOSINE KINASE"/>
    <property type="match status" value="1"/>
</dbReference>
<evidence type="ECO:0000256" key="2">
    <source>
        <dbReference type="ARBA" id="ARBA00005983"/>
    </source>
</evidence>
<dbReference type="EMBL" id="JBHSOZ010000003">
    <property type="protein sequence ID" value="MFC5712935.1"/>
    <property type="molecule type" value="Genomic_DNA"/>
</dbReference>
<dbReference type="SMART" id="SM00046">
    <property type="entry name" value="DAGKc"/>
    <property type="match status" value="1"/>
</dbReference>
<evidence type="ECO:0000256" key="3">
    <source>
        <dbReference type="ARBA" id="ARBA00022516"/>
    </source>
</evidence>
<evidence type="ECO:0000313" key="12">
    <source>
        <dbReference type="EMBL" id="MFC5712935.1"/>
    </source>
</evidence>
<dbReference type="InterPro" id="IPR016064">
    <property type="entry name" value="NAD/diacylglycerol_kinase_sf"/>
</dbReference>
<dbReference type="Pfam" id="PF00781">
    <property type="entry name" value="DAGK_cat"/>
    <property type="match status" value="1"/>
</dbReference>
<keyword evidence="7" id="KW-0460">Magnesium</keyword>
<evidence type="ECO:0000256" key="5">
    <source>
        <dbReference type="ARBA" id="ARBA00022741"/>
    </source>
</evidence>
<keyword evidence="3" id="KW-0444">Lipid biosynthesis</keyword>
<dbReference type="PROSITE" id="PS50146">
    <property type="entry name" value="DAGK"/>
    <property type="match status" value="1"/>
</dbReference>
<dbReference type="InterPro" id="IPR001206">
    <property type="entry name" value="Diacylglycerol_kinase_cat_dom"/>
</dbReference>
<evidence type="ECO:0000256" key="7">
    <source>
        <dbReference type="ARBA" id="ARBA00022842"/>
    </source>
</evidence>
<accession>A0ABW0YKG0</accession>
<dbReference type="InterPro" id="IPR017438">
    <property type="entry name" value="ATP-NAD_kinase_N"/>
</dbReference>
<sequence>MKTLSKKALFIYNPQSGKKKRHSAFPFIVERLTQLGYQLMIHQLTDFQNIETPIKEACQKKWDAIFIAGGDGTVNSSLQTLATEQHRPVIAVIPLGTSNEFAKYIGMPSQMEEVFQVIRNGQTKAIDIGKFGDKYFANIASAGWLSDITYKTPSYLKAYIGEWAYVFCFLKTFFMSKQSHPISINLPSQELLSDLSLFLIMNGNGVGPFERLIKSNKNRDAHFHLLTCKASSRAALLLVLLCELLQVPNKATIIQHTTIQTGSFTIPQQISLNLDGDEHRVKDFQFTVLPRHLQVFTSVG</sequence>
<dbReference type="EC" id="2.7.1.-" evidence="12"/>
<dbReference type="PANTHER" id="PTHR12358:SF106">
    <property type="entry name" value="LIPID KINASE YEGS"/>
    <property type="match status" value="1"/>
</dbReference>
<evidence type="ECO:0000256" key="6">
    <source>
        <dbReference type="ARBA" id="ARBA00022840"/>
    </source>
</evidence>